<evidence type="ECO:0000256" key="5">
    <source>
        <dbReference type="ARBA" id="ARBA00023136"/>
    </source>
</evidence>
<dbReference type="Pfam" id="PF07690">
    <property type="entry name" value="MFS_1"/>
    <property type="match status" value="1"/>
</dbReference>
<dbReference type="EMBL" id="MCFA01000154">
    <property type="protein sequence ID" value="ORY02753.1"/>
    <property type="molecule type" value="Genomic_DNA"/>
</dbReference>
<evidence type="ECO:0000313" key="9">
    <source>
        <dbReference type="EMBL" id="ORY02753.1"/>
    </source>
</evidence>
<dbReference type="InterPro" id="IPR036259">
    <property type="entry name" value="MFS_trans_sf"/>
</dbReference>
<comment type="subcellular location">
    <subcellularLocation>
        <location evidence="1">Membrane</location>
        <topology evidence="1">Multi-pass membrane protein</topology>
    </subcellularLocation>
</comment>
<evidence type="ECO:0000256" key="3">
    <source>
        <dbReference type="ARBA" id="ARBA00022692"/>
    </source>
</evidence>
<feature type="transmembrane region" description="Helical" evidence="7">
    <location>
        <begin position="425"/>
        <end position="446"/>
    </location>
</feature>
<evidence type="ECO:0000256" key="1">
    <source>
        <dbReference type="ARBA" id="ARBA00004141"/>
    </source>
</evidence>
<dbReference type="InterPro" id="IPR011701">
    <property type="entry name" value="MFS"/>
</dbReference>
<dbReference type="FunFam" id="1.20.1250.20:FF:000011">
    <property type="entry name" value="MFS multidrug transporter, putative"/>
    <property type="match status" value="1"/>
</dbReference>
<feature type="transmembrane region" description="Helical" evidence="7">
    <location>
        <begin position="333"/>
        <end position="355"/>
    </location>
</feature>
<evidence type="ECO:0000259" key="8">
    <source>
        <dbReference type="PROSITE" id="PS50850"/>
    </source>
</evidence>
<keyword evidence="5 7" id="KW-0472">Membrane</keyword>
<feature type="region of interest" description="Disordered" evidence="6">
    <location>
        <begin position="1"/>
        <end position="21"/>
    </location>
</feature>
<keyword evidence="3 7" id="KW-0812">Transmembrane</keyword>
<dbReference type="InterPro" id="IPR020846">
    <property type="entry name" value="MFS_dom"/>
</dbReference>
<dbReference type="GO" id="GO:0022857">
    <property type="term" value="F:transmembrane transporter activity"/>
    <property type="evidence" value="ECO:0007669"/>
    <property type="project" value="InterPro"/>
</dbReference>
<feature type="transmembrane region" description="Helical" evidence="7">
    <location>
        <begin position="101"/>
        <end position="122"/>
    </location>
</feature>
<feature type="compositionally biased region" description="Polar residues" evidence="6">
    <location>
        <begin position="1"/>
        <end position="13"/>
    </location>
</feature>
<keyword evidence="10" id="KW-1185">Reference proteome</keyword>
<protein>
    <submittedName>
        <fullName evidence="9">Putative bicyclomycin resistance protein</fullName>
    </submittedName>
</protein>
<dbReference type="AlphaFoldDB" id="A0A1Y1YXI5"/>
<feature type="transmembrane region" description="Helical" evidence="7">
    <location>
        <begin position="458"/>
        <end position="484"/>
    </location>
</feature>
<dbReference type="PANTHER" id="PTHR23502">
    <property type="entry name" value="MAJOR FACILITATOR SUPERFAMILY"/>
    <property type="match status" value="1"/>
</dbReference>
<reference evidence="9 10" key="1">
    <citation type="submission" date="2016-07" db="EMBL/GenBank/DDBJ databases">
        <title>Pervasive Adenine N6-methylation of Active Genes in Fungi.</title>
        <authorList>
            <consortium name="DOE Joint Genome Institute"/>
            <person name="Mondo S.J."/>
            <person name="Dannebaum R.O."/>
            <person name="Kuo R.C."/>
            <person name="Labutti K."/>
            <person name="Haridas S."/>
            <person name="Kuo A."/>
            <person name="Salamov A."/>
            <person name="Ahrendt S.R."/>
            <person name="Lipzen A."/>
            <person name="Sullivan W."/>
            <person name="Andreopoulos W.B."/>
            <person name="Clum A."/>
            <person name="Lindquist E."/>
            <person name="Daum C."/>
            <person name="Ramamoorthy G.K."/>
            <person name="Gryganskyi A."/>
            <person name="Culley D."/>
            <person name="Magnuson J.K."/>
            <person name="James T.Y."/>
            <person name="O'Malley M.A."/>
            <person name="Stajich J.E."/>
            <person name="Spatafora J.W."/>
            <person name="Visel A."/>
            <person name="Grigoriev I.V."/>
        </authorList>
    </citation>
    <scope>NUCLEOTIDE SEQUENCE [LARGE SCALE GENOMIC DNA]</scope>
    <source>
        <strain evidence="9 10">CBS 115471</strain>
    </source>
</reference>
<organism evidence="9 10">
    <name type="scientific">Clohesyomyces aquaticus</name>
    <dbReference type="NCBI Taxonomy" id="1231657"/>
    <lineage>
        <taxon>Eukaryota</taxon>
        <taxon>Fungi</taxon>
        <taxon>Dikarya</taxon>
        <taxon>Ascomycota</taxon>
        <taxon>Pezizomycotina</taxon>
        <taxon>Dothideomycetes</taxon>
        <taxon>Pleosporomycetidae</taxon>
        <taxon>Pleosporales</taxon>
        <taxon>Lindgomycetaceae</taxon>
        <taxon>Clohesyomyces</taxon>
    </lineage>
</organism>
<comment type="similarity">
    <text evidence="2">Belongs to the major facilitator superfamily.</text>
</comment>
<feature type="transmembrane region" description="Helical" evidence="7">
    <location>
        <begin position="159"/>
        <end position="181"/>
    </location>
</feature>
<dbReference type="PANTHER" id="PTHR23502:SF68">
    <property type="entry name" value="MULTIDRUG TRANSPORTER, PUTATIVE (AFU_ORTHOLOGUE AFUA_3G01120)-RELATED"/>
    <property type="match status" value="1"/>
</dbReference>
<dbReference type="OrthoDB" id="5296287at2759"/>
<name>A0A1Y1YXI5_9PLEO</name>
<gene>
    <name evidence="9" type="ORF">BCR34DRAFT_545573</name>
</gene>
<evidence type="ECO:0000256" key="6">
    <source>
        <dbReference type="SAM" id="MobiDB-lite"/>
    </source>
</evidence>
<evidence type="ECO:0000313" key="10">
    <source>
        <dbReference type="Proteomes" id="UP000193144"/>
    </source>
</evidence>
<feature type="transmembrane region" description="Helical" evidence="7">
    <location>
        <begin position="224"/>
        <end position="242"/>
    </location>
</feature>
<feature type="transmembrane region" description="Helical" evidence="7">
    <location>
        <begin position="291"/>
        <end position="313"/>
    </location>
</feature>
<dbReference type="GO" id="GO:0016020">
    <property type="term" value="C:membrane"/>
    <property type="evidence" value="ECO:0007669"/>
    <property type="project" value="UniProtKB-SubCell"/>
</dbReference>
<feature type="transmembrane region" description="Helical" evidence="7">
    <location>
        <begin position="70"/>
        <end position="89"/>
    </location>
</feature>
<dbReference type="STRING" id="1231657.A0A1Y1YXI5"/>
<dbReference type="Gene3D" id="1.20.1250.20">
    <property type="entry name" value="MFS general substrate transporter like domains"/>
    <property type="match status" value="1"/>
</dbReference>
<accession>A0A1Y1YXI5</accession>
<feature type="transmembrane region" description="Helical" evidence="7">
    <location>
        <begin position="401"/>
        <end position="419"/>
    </location>
</feature>
<dbReference type="PROSITE" id="PS50850">
    <property type="entry name" value="MFS"/>
    <property type="match status" value="1"/>
</dbReference>
<evidence type="ECO:0000256" key="2">
    <source>
        <dbReference type="ARBA" id="ARBA00008335"/>
    </source>
</evidence>
<dbReference type="SUPFAM" id="SSF103473">
    <property type="entry name" value="MFS general substrate transporter"/>
    <property type="match status" value="1"/>
</dbReference>
<proteinExistence type="inferred from homology"/>
<comment type="caution">
    <text evidence="9">The sequence shown here is derived from an EMBL/GenBank/DDBJ whole genome shotgun (WGS) entry which is preliminary data.</text>
</comment>
<keyword evidence="4 7" id="KW-1133">Transmembrane helix</keyword>
<feature type="domain" description="Major facilitator superfamily (MFS) profile" evidence="8">
    <location>
        <begin position="67"/>
        <end position="517"/>
    </location>
</feature>
<feature type="transmembrane region" description="Helical" evidence="7">
    <location>
        <begin position="134"/>
        <end position="153"/>
    </location>
</feature>
<evidence type="ECO:0000256" key="4">
    <source>
        <dbReference type="ARBA" id="ARBA00022989"/>
    </source>
</evidence>
<feature type="transmembrane region" description="Helical" evidence="7">
    <location>
        <begin position="193"/>
        <end position="218"/>
    </location>
</feature>
<evidence type="ECO:0000256" key="7">
    <source>
        <dbReference type="SAM" id="Phobius"/>
    </source>
</evidence>
<dbReference type="Proteomes" id="UP000193144">
    <property type="component" value="Unassembled WGS sequence"/>
</dbReference>
<feature type="transmembrane region" description="Helical" evidence="7">
    <location>
        <begin position="490"/>
        <end position="511"/>
    </location>
</feature>
<sequence length="526" mass="57797">MASRFSTGPSTQHRPNEADESTSLLIERRGLDIANGNSDREELDTVFWEDEDPEHPWNWPRWYTLSNCSLITAMTFLTALASSIIAPGVPQLMAEFQTHNLQLAAFVVSVYILGFAAGPLIIAPLSEIYGRVPVYHVCNIGFTFFAIACALAPNMNTLIGFRFLSGAFGSCPATIGGGSITDMVPQERRATVVAAYSIGALFAPIVGPMVGGLLAHVFGWRWDFWLLSISGAVFSILQLMVLKETYHPVILERKVARMRQMTGRKQLRSKLDSGLSPRAYFVRNIVRPVKMLAFSPIVIITSLFIAITYGYMYVLFTSITEVFQRYYGFSTSTVGLCFLGLGLGSFLGVGIFSAVSDKILNAKAAQQASSTTSNAETDSSARSKSVVQKEALKPEYRLPPLPYAVLSLIFGLLIYGWTAQFRLHWIIPVVGTVFIGLGQLLLYMVLQMYLIDSFTIYAASAVAAITAVRSISGAFLPLVGLSLYERFGIGWGNTLLAAVCIPLLGVSLALLRWGEWMREHWVVKSL</sequence>